<keyword evidence="1" id="KW-0433">Leucine-rich repeat</keyword>
<organism evidence="5 6">
    <name type="scientific">Tribolium castaneum</name>
    <name type="common">Red flour beetle</name>
    <dbReference type="NCBI Taxonomy" id="7070"/>
    <lineage>
        <taxon>Eukaryota</taxon>
        <taxon>Metazoa</taxon>
        <taxon>Ecdysozoa</taxon>
        <taxon>Arthropoda</taxon>
        <taxon>Hexapoda</taxon>
        <taxon>Insecta</taxon>
        <taxon>Pterygota</taxon>
        <taxon>Neoptera</taxon>
        <taxon>Endopterygota</taxon>
        <taxon>Coleoptera</taxon>
        <taxon>Polyphaga</taxon>
        <taxon>Cucujiformia</taxon>
        <taxon>Tenebrionidae</taxon>
        <taxon>Tenebrionidae incertae sedis</taxon>
        <taxon>Tribolium</taxon>
    </lineage>
</organism>
<dbReference type="InterPro" id="IPR004182">
    <property type="entry name" value="GRAM"/>
</dbReference>
<evidence type="ECO:0000256" key="2">
    <source>
        <dbReference type="ARBA" id="ARBA00022729"/>
    </source>
</evidence>
<dbReference type="PROSITE" id="PS51450">
    <property type="entry name" value="LRR"/>
    <property type="match status" value="3"/>
</dbReference>
<dbReference type="PRINTS" id="PR00019">
    <property type="entry name" value="LEURICHRPT"/>
</dbReference>
<reference evidence="5 6" key="1">
    <citation type="journal article" date="2008" name="Nature">
        <title>The genome of the model beetle and pest Tribolium castaneum.</title>
        <authorList>
            <consortium name="Tribolium Genome Sequencing Consortium"/>
            <person name="Richards S."/>
            <person name="Gibbs R.A."/>
            <person name="Weinstock G.M."/>
            <person name="Brown S.J."/>
            <person name="Denell R."/>
            <person name="Beeman R.W."/>
            <person name="Gibbs R."/>
            <person name="Beeman R.W."/>
            <person name="Brown S.J."/>
            <person name="Bucher G."/>
            <person name="Friedrich M."/>
            <person name="Grimmelikhuijzen C.J."/>
            <person name="Klingler M."/>
            <person name="Lorenzen M."/>
            <person name="Richards S."/>
            <person name="Roth S."/>
            <person name="Schroder R."/>
            <person name="Tautz D."/>
            <person name="Zdobnov E.M."/>
            <person name="Muzny D."/>
            <person name="Gibbs R.A."/>
            <person name="Weinstock G.M."/>
            <person name="Attaway T."/>
            <person name="Bell S."/>
            <person name="Buhay C.J."/>
            <person name="Chandrabose M.N."/>
            <person name="Chavez D."/>
            <person name="Clerk-Blankenburg K.P."/>
            <person name="Cree A."/>
            <person name="Dao M."/>
            <person name="Davis C."/>
            <person name="Chacko J."/>
            <person name="Dinh H."/>
            <person name="Dugan-Rocha S."/>
            <person name="Fowler G."/>
            <person name="Garner T.T."/>
            <person name="Garnes J."/>
            <person name="Gnirke A."/>
            <person name="Hawes A."/>
            <person name="Hernandez J."/>
            <person name="Hines S."/>
            <person name="Holder M."/>
            <person name="Hume J."/>
            <person name="Jhangiani S.N."/>
            <person name="Joshi V."/>
            <person name="Khan Z.M."/>
            <person name="Jackson L."/>
            <person name="Kovar C."/>
            <person name="Kowis A."/>
            <person name="Lee S."/>
            <person name="Lewis L.R."/>
            <person name="Margolis J."/>
            <person name="Morgan M."/>
            <person name="Nazareth L.V."/>
            <person name="Nguyen N."/>
            <person name="Okwuonu G."/>
            <person name="Parker D."/>
            <person name="Richards S."/>
            <person name="Ruiz S.J."/>
            <person name="Santibanez J."/>
            <person name="Savard J."/>
            <person name="Scherer S.E."/>
            <person name="Schneider B."/>
            <person name="Sodergren E."/>
            <person name="Tautz D."/>
            <person name="Vattahil S."/>
            <person name="Villasana D."/>
            <person name="White C.S."/>
            <person name="Wright R."/>
            <person name="Park Y."/>
            <person name="Beeman R.W."/>
            <person name="Lord J."/>
            <person name="Oppert B."/>
            <person name="Lorenzen M."/>
            <person name="Brown S."/>
            <person name="Wang L."/>
            <person name="Savard J."/>
            <person name="Tautz D."/>
            <person name="Richards S."/>
            <person name="Weinstock G."/>
            <person name="Gibbs R.A."/>
            <person name="Liu Y."/>
            <person name="Worley K."/>
            <person name="Weinstock G."/>
            <person name="Elsik C.G."/>
            <person name="Reese J.T."/>
            <person name="Elhaik E."/>
            <person name="Landan G."/>
            <person name="Graur D."/>
            <person name="Arensburger P."/>
            <person name="Atkinson P."/>
            <person name="Beeman R.W."/>
            <person name="Beidler J."/>
            <person name="Brown S.J."/>
            <person name="Demuth J.P."/>
            <person name="Drury D.W."/>
            <person name="Du Y.Z."/>
            <person name="Fujiwara H."/>
            <person name="Lorenzen M."/>
            <person name="Maselli V."/>
            <person name="Osanai M."/>
            <person name="Park Y."/>
            <person name="Robertson H.M."/>
            <person name="Tu Z."/>
            <person name="Wang J.J."/>
            <person name="Wang S."/>
            <person name="Richards S."/>
            <person name="Song H."/>
            <person name="Zhang L."/>
            <person name="Sodergren E."/>
            <person name="Werner D."/>
            <person name="Stanke M."/>
            <person name="Morgenstern B."/>
            <person name="Solovyev V."/>
            <person name="Kosarev P."/>
            <person name="Brown G."/>
            <person name="Chen H.C."/>
            <person name="Ermolaeva O."/>
            <person name="Hlavina W."/>
            <person name="Kapustin Y."/>
            <person name="Kiryutin B."/>
            <person name="Kitts P."/>
            <person name="Maglott D."/>
            <person name="Pruitt K."/>
            <person name="Sapojnikov V."/>
            <person name="Souvorov A."/>
            <person name="Mackey A.J."/>
            <person name="Waterhouse R.M."/>
            <person name="Wyder S."/>
            <person name="Zdobnov E.M."/>
            <person name="Zdobnov E.M."/>
            <person name="Wyder S."/>
            <person name="Kriventseva E.V."/>
            <person name="Kadowaki T."/>
            <person name="Bork P."/>
            <person name="Aranda M."/>
            <person name="Bao R."/>
            <person name="Beermann A."/>
            <person name="Berns N."/>
            <person name="Bolognesi R."/>
            <person name="Bonneton F."/>
            <person name="Bopp D."/>
            <person name="Brown S.J."/>
            <person name="Bucher G."/>
            <person name="Butts T."/>
            <person name="Chaumot A."/>
            <person name="Denell R.E."/>
            <person name="Ferrier D.E."/>
            <person name="Friedrich M."/>
            <person name="Gordon C.M."/>
            <person name="Jindra M."/>
            <person name="Klingler M."/>
            <person name="Lan Q."/>
            <person name="Lattorff H.M."/>
            <person name="Laudet V."/>
            <person name="von Levetsow C."/>
            <person name="Liu Z."/>
            <person name="Lutz R."/>
            <person name="Lynch J.A."/>
            <person name="da Fonseca R.N."/>
            <person name="Posnien N."/>
            <person name="Reuter R."/>
            <person name="Roth S."/>
            <person name="Savard J."/>
            <person name="Schinko J.B."/>
            <person name="Schmitt C."/>
            <person name="Schoppmeier M."/>
            <person name="Schroder R."/>
            <person name="Shippy T.D."/>
            <person name="Simonnet F."/>
            <person name="Marques-Souza H."/>
            <person name="Tautz D."/>
            <person name="Tomoyasu Y."/>
            <person name="Trauner J."/>
            <person name="Van der Zee M."/>
            <person name="Vervoort M."/>
            <person name="Wittkopp N."/>
            <person name="Wimmer E.A."/>
            <person name="Yang X."/>
            <person name="Jones A.K."/>
            <person name="Sattelle D.B."/>
            <person name="Ebert P.R."/>
            <person name="Nelson D."/>
            <person name="Scott J.G."/>
            <person name="Beeman R.W."/>
            <person name="Muthukrishnan S."/>
            <person name="Kramer K.J."/>
            <person name="Arakane Y."/>
            <person name="Beeman R.W."/>
            <person name="Zhu Q."/>
            <person name="Hogenkamp D."/>
            <person name="Dixit R."/>
            <person name="Oppert B."/>
            <person name="Jiang H."/>
            <person name="Zou Z."/>
            <person name="Marshall J."/>
            <person name="Elpidina E."/>
            <person name="Vinokurov K."/>
            <person name="Oppert C."/>
            <person name="Zou Z."/>
            <person name="Evans J."/>
            <person name="Lu Z."/>
            <person name="Zhao P."/>
            <person name="Sumathipala N."/>
            <person name="Altincicek B."/>
            <person name="Vilcinskas A."/>
            <person name="Williams M."/>
            <person name="Hultmark D."/>
            <person name="Hetru C."/>
            <person name="Jiang H."/>
            <person name="Grimmelikhuijzen C.J."/>
            <person name="Hauser F."/>
            <person name="Cazzamali G."/>
            <person name="Williamson M."/>
            <person name="Park Y."/>
            <person name="Li B."/>
            <person name="Tanaka Y."/>
            <person name="Predel R."/>
            <person name="Neupert S."/>
            <person name="Schachtner J."/>
            <person name="Verleyen P."/>
            <person name="Raible F."/>
            <person name="Bork P."/>
            <person name="Friedrich M."/>
            <person name="Walden K.K."/>
            <person name="Robertson H.M."/>
            <person name="Angeli S."/>
            <person name="Foret S."/>
            <person name="Bucher G."/>
            <person name="Schuetz S."/>
            <person name="Maleszka R."/>
            <person name="Wimmer E.A."/>
            <person name="Beeman R.W."/>
            <person name="Lorenzen M."/>
            <person name="Tomoyasu Y."/>
            <person name="Miller S.C."/>
            <person name="Grossmann D."/>
            <person name="Bucher G."/>
        </authorList>
    </citation>
    <scope>NUCLEOTIDE SEQUENCE [LARGE SCALE GENOMIC DNA]</scope>
    <source>
        <strain evidence="5 6">Georgia GA2</strain>
    </source>
</reference>
<accession>A0A139WCJ5</accession>
<dbReference type="STRING" id="7070.A0A139WCJ5"/>
<dbReference type="InterPro" id="IPR011993">
    <property type="entry name" value="PH-like_dom_sf"/>
</dbReference>
<dbReference type="FunFam" id="3.80.10.10:FF:001164">
    <property type="entry name" value="GH01279p"/>
    <property type="match status" value="1"/>
</dbReference>
<dbReference type="InterPro" id="IPR001611">
    <property type="entry name" value="Leu-rich_rpt"/>
</dbReference>
<feature type="domain" description="GRAM" evidence="4">
    <location>
        <begin position="138"/>
        <end position="205"/>
    </location>
</feature>
<dbReference type="InterPro" id="IPR032675">
    <property type="entry name" value="LRR_dom_sf"/>
</dbReference>
<dbReference type="Pfam" id="PF13855">
    <property type="entry name" value="LRR_8"/>
    <property type="match status" value="3"/>
</dbReference>
<name>A0A139WCJ5_TRICA</name>
<keyword evidence="3" id="KW-0677">Repeat</keyword>
<dbReference type="Pfam" id="PF00560">
    <property type="entry name" value="LRR_1"/>
    <property type="match status" value="1"/>
</dbReference>
<dbReference type="SMART" id="SM00369">
    <property type="entry name" value="LRR_TYP"/>
    <property type="match status" value="10"/>
</dbReference>
<keyword evidence="6" id="KW-1185">Reference proteome</keyword>
<dbReference type="InterPro" id="IPR036014">
    <property type="entry name" value="TCB1D9/TCB1D9B_PH-GRAM1"/>
</dbReference>
<dbReference type="FunCoup" id="A0A139WCJ5">
    <property type="interactions" value="14"/>
</dbReference>
<dbReference type="InterPro" id="IPR050541">
    <property type="entry name" value="LRR_TM_domain-containing"/>
</dbReference>
<dbReference type="AlphaFoldDB" id="A0A139WCJ5"/>
<dbReference type="InParanoid" id="A0A139WCJ5"/>
<gene>
    <name evidence="5" type="primary">AUGUSTUS-3.0.2_32528</name>
    <name evidence="5" type="ORF">TcasGA2_TC032528</name>
</gene>
<proteinExistence type="predicted"/>
<evidence type="ECO:0000313" key="5">
    <source>
        <dbReference type="EMBL" id="KYB25652.1"/>
    </source>
</evidence>
<sequence length="747" mass="85859">MFIKPQEVLLASPFWETEETSIYFLLQHRKGHGNSKGLSSLLVGTIDSIFDTKPAPYRILHQTPSSEVYYLIACSMTRQEILKDWDWLFNNVSATLHCFDTEDEITDFVTCKIESVIATRQEVDVEDEDSKSFKVTSDKFIRLFGLSKDEKLVNYYSCCYWKGKLPRQGWMYLSVHYCCFYAFILGLDTKVCIRWSDVIELSKKNSIVFPDSIKIVTREKEYHFSMFLTKNETFKLMEQLVDLAMKRLIDDKRSFSEDKELLHKLSARVSGDSTRKRSLHKDSFLTVQQQCPARSEISPCSCTLKKNGLDILCEFTDQQHITSAMDKLKGREFVIFYLKLRHNNLRKLTGYIFLGLDIHHLTIHNSSLSTMEEMSLSSIGKMLTQLDVSQNSLTAVPSSAFASLHQLLILNMNHNKISVVHSKAFQGLDTLEILTLYENKITTIEDGAFVGLEKKLKRLNLGGNSLTEVPQKALSILDTLKKLEMQENRLTEIKEGDFEGLKNLDSLGLAHNKLRQVPSRVFSHLTVLNSLELDGNNIDTIDPEAFAGLEENLQYLRLGDNNIHTIPTEALKRLHRLRHLDLRSNNISYIAEDAFIGFGDSITFLNLQKNFIRTLTGLTFENLNSLETLNLQNNKLMHIGEDVMEPILDTLRVVDIMDNPLLCNCELQWYKNWLRSLKDKDDEMMQKKRTVCMMQQEHREYNLQNLPLGKMNCVIKSYDNSPSGSNRIGYGVASMVMSLWACLVRFV</sequence>
<dbReference type="Proteomes" id="UP000007266">
    <property type="component" value="Linkage group 9"/>
</dbReference>
<evidence type="ECO:0000256" key="3">
    <source>
        <dbReference type="ARBA" id="ARBA00022737"/>
    </source>
</evidence>
<dbReference type="CDD" id="cd13351">
    <property type="entry name" value="PH-GRAM1_TCB1D9_TCB1D9B"/>
    <property type="match status" value="1"/>
</dbReference>
<evidence type="ECO:0000313" key="6">
    <source>
        <dbReference type="Proteomes" id="UP000007266"/>
    </source>
</evidence>
<dbReference type="PANTHER" id="PTHR24369">
    <property type="entry name" value="ANTIGEN BSP, PUTATIVE-RELATED"/>
    <property type="match status" value="1"/>
</dbReference>
<dbReference type="InterPro" id="IPR003591">
    <property type="entry name" value="Leu-rich_rpt_typical-subtyp"/>
</dbReference>
<dbReference type="SMART" id="SM00365">
    <property type="entry name" value="LRR_SD22"/>
    <property type="match status" value="6"/>
</dbReference>
<dbReference type="FunFam" id="2.30.29.30:FF:000013">
    <property type="entry name" value="Putative TBC1 domain family member 8B"/>
    <property type="match status" value="1"/>
</dbReference>
<evidence type="ECO:0000259" key="4">
    <source>
        <dbReference type="SMART" id="SM00568"/>
    </source>
</evidence>
<dbReference type="Gene3D" id="2.30.29.30">
    <property type="entry name" value="Pleckstrin-homology domain (PH domain)/Phosphotyrosine-binding domain (PTB)"/>
    <property type="match status" value="1"/>
</dbReference>
<dbReference type="PANTHER" id="PTHR24369:SF210">
    <property type="entry name" value="CHAOPTIN-RELATED"/>
    <property type="match status" value="1"/>
</dbReference>
<keyword evidence="2" id="KW-0732">Signal</keyword>
<evidence type="ECO:0000256" key="1">
    <source>
        <dbReference type="ARBA" id="ARBA00022614"/>
    </source>
</evidence>
<dbReference type="EMBL" id="KQ971366">
    <property type="protein sequence ID" value="KYB25652.1"/>
    <property type="molecule type" value="Genomic_DNA"/>
</dbReference>
<dbReference type="SUPFAM" id="SSF52058">
    <property type="entry name" value="L domain-like"/>
    <property type="match status" value="1"/>
</dbReference>
<dbReference type="eggNOG" id="KOG0619">
    <property type="taxonomic scope" value="Eukaryota"/>
</dbReference>
<reference evidence="5 6" key="2">
    <citation type="journal article" date="2010" name="Nucleic Acids Res.">
        <title>BeetleBase in 2010: revisions to provide comprehensive genomic information for Tribolium castaneum.</title>
        <authorList>
            <person name="Kim H.S."/>
            <person name="Murphy T."/>
            <person name="Xia J."/>
            <person name="Caragea D."/>
            <person name="Park Y."/>
            <person name="Beeman R.W."/>
            <person name="Lorenzen M.D."/>
            <person name="Butcher S."/>
            <person name="Manak J.R."/>
            <person name="Brown S.J."/>
        </authorList>
    </citation>
    <scope>GENOME REANNOTATION</scope>
    <source>
        <strain evidence="5 6">Georgia GA2</strain>
    </source>
</reference>
<dbReference type="Pfam" id="PF02893">
    <property type="entry name" value="GRAM"/>
    <property type="match status" value="1"/>
</dbReference>
<dbReference type="SMART" id="SM00568">
    <property type="entry name" value="GRAM"/>
    <property type="match status" value="1"/>
</dbReference>
<protein>
    <recommendedName>
        <fullName evidence="4">GRAM domain-containing protein</fullName>
    </recommendedName>
</protein>
<dbReference type="Gene3D" id="3.80.10.10">
    <property type="entry name" value="Ribonuclease Inhibitor"/>
    <property type="match status" value="2"/>
</dbReference>
<dbReference type="FunFam" id="3.80.10.10:FF:001360">
    <property type="entry name" value="Uncharacterized protein"/>
    <property type="match status" value="1"/>
</dbReference>